<evidence type="ECO:0000313" key="6">
    <source>
        <dbReference type="RefSeq" id="XP_032055673.1"/>
    </source>
</evidence>
<dbReference type="AlphaFoldDB" id="A0A6J3E2F9"/>
<keyword evidence="2" id="KW-0547">Nucleotide-binding</keyword>
<dbReference type="InterPro" id="IPR041835">
    <property type="entry name" value="RabL2"/>
</dbReference>
<dbReference type="Gene3D" id="3.40.50.300">
    <property type="entry name" value="P-loop containing nucleotide triphosphate hydrolases"/>
    <property type="match status" value="1"/>
</dbReference>
<dbReference type="SMART" id="SM00174">
    <property type="entry name" value="RHO"/>
    <property type="match status" value="1"/>
</dbReference>
<proteinExistence type="inferred from homology"/>
<dbReference type="SUPFAM" id="SSF52540">
    <property type="entry name" value="P-loop containing nucleoside triphosphate hydrolases"/>
    <property type="match status" value="1"/>
</dbReference>
<accession>A0A6J3E2F9</accession>
<dbReference type="KEGG" id="aful:116496575"/>
<dbReference type="CDD" id="cd04124">
    <property type="entry name" value="RabL2"/>
    <property type="match status" value="1"/>
</dbReference>
<evidence type="ECO:0000313" key="5">
    <source>
        <dbReference type="Proteomes" id="UP000504639"/>
    </source>
</evidence>
<keyword evidence="3" id="KW-0342">GTP-binding</keyword>
<evidence type="ECO:0000256" key="4">
    <source>
        <dbReference type="SAM" id="MobiDB-lite"/>
    </source>
</evidence>
<dbReference type="Pfam" id="PF00071">
    <property type="entry name" value="Ras"/>
    <property type="match status" value="1"/>
</dbReference>
<dbReference type="InParanoid" id="A0A6J3E2F9"/>
<comment type="similarity">
    <text evidence="1">Belongs to the small GTPase superfamily. Rab family.</text>
</comment>
<dbReference type="GO" id="GO:0005929">
    <property type="term" value="C:cilium"/>
    <property type="evidence" value="ECO:0007669"/>
    <property type="project" value="UniProtKB-ARBA"/>
</dbReference>
<keyword evidence="5" id="KW-1185">Reference proteome</keyword>
<dbReference type="GO" id="GO:0060271">
    <property type="term" value="P:cilium assembly"/>
    <property type="evidence" value="ECO:0007669"/>
    <property type="project" value="UniProtKB-ARBA"/>
</dbReference>
<dbReference type="InterPro" id="IPR001806">
    <property type="entry name" value="Small_GTPase"/>
</dbReference>
<dbReference type="GeneID" id="116496575"/>
<dbReference type="InterPro" id="IPR005225">
    <property type="entry name" value="Small_GTP-bd"/>
</dbReference>
<dbReference type="FunFam" id="3.40.50.300:FF:000986">
    <property type="entry name" value="rab-like protein 2B isoform X4"/>
    <property type="match status" value="1"/>
</dbReference>
<dbReference type="InterPro" id="IPR027417">
    <property type="entry name" value="P-loop_NTPase"/>
</dbReference>
<dbReference type="PANTHER" id="PTHR47978">
    <property type="match status" value="1"/>
</dbReference>
<gene>
    <name evidence="6" type="primary">RABL2B</name>
</gene>
<evidence type="ECO:0000256" key="3">
    <source>
        <dbReference type="ARBA" id="ARBA00023134"/>
    </source>
</evidence>
<dbReference type="Proteomes" id="UP000504639">
    <property type="component" value="Chromosome 1"/>
</dbReference>
<evidence type="ECO:0000256" key="2">
    <source>
        <dbReference type="ARBA" id="ARBA00022741"/>
    </source>
</evidence>
<sequence length="223" mass="25313">MAEAAAAEQAREEAAAGAEEAVKIICLGDSAVGKSKLLERFLLDGFRPQQLSTFALTLYKHRARVDGKPVLVDFWDTAGQERFQSMHASYYHKAHACIMVFDVQRKVTYKNLSSWYKELREFRPEIPCIVVANKIDADMKVTQKNFNFARKFSLPFYFVSAADGTNVVKLFNDAIKLAVAYKQNSGDFMDEVMRELESFDLEKKSENLSDKEESFPEEKPPSA</sequence>
<dbReference type="CTD" id="11158"/>
<dbReference type="SMART" id="SM00176">
    <property type="entry name" value="RAN"/>
    <property type="match status" value="1"/>
</dbReference>
<evidence type="ECO:0000256" key="1">
    <source>
        <dbReference type="ARBA" id="ARBA00006270"/>
    </source>
</evidence>
<protein>
    <submittedName>
        <fullName evidence="6">Rab-like protein 2B</fullName>
    </submittedName>
</protein>
<dbReference type="GO" id="GO:0005525">
    <property type="term" value="F:GTP binding"/>
    <property type="evidence" value="ECO:0007669"/>
    <property type="project" value="UniProtKB-KW"/>
</dbReference>
<name>A0A6J3E2F9_AYTFU</name>
<dbReference type="PROSITE" id="PS51419">
    <property type="entry name" value="RAB"/>
    <property type="match status" value="1"/>
</dbReference>
<feature type="region of interest" description="Disordered" evidence="4">
    <location>
        <begin position="203"/>
        <end position="223"/>
    </location>
</feature>
<dbReference type="RefSeq" id="XP_032055673.1">
    <property type="nucleotide sequence ID" value="XM_032199782.1"/>
</dbReference>
<reference evidence="6" key="1">
    <citation type="submission" date="2025-08" db="UniProtKB">
        <authorList>
            <consortium name="RefSeq"/>
        </authorList>
    </citation>
    <scope>IDENTIFICATION</scope>
    <source>
        <tissue evidence="6">Lung</tissue>
    </source>
</reference>
<organism evidence="5 6">
    <name type="scientific">Aythya fuligula</name>
    <name type="common">Tufted duck</name>
    <name type="synonym">Anas fuligula</name>
    <dbReference type="NCBI Taxonomy" id="219594"/>
    <lineage>
        <taxon>Eukaryota</taxon>
        <taxon>Metazoa</taxon>
        <taxon>Chordata</taxon>
        <taxon>Craniata</taxon>
        <taxon>Vertebrata</taxon>
        <taxon>Euteleostomi</taxon>
        <taxon>Archelosauria</taxon>
        <taxon>Archosauria</taxon>
        <taxon>Dinosauria</taxon>
        <taxon>Saurischia</taxon>
        <taxon>Theropoda</taxon>
        <taxon>Coelurosauria</taxon>
        <taxon>Aves</taxon>
        <taxon>Neognathae</taxon>
        <taxon>Galloanserae</taxon>
        <taxon>Anseriformes</taxon>
        <taxon>Anatidae</taxon>
        <taxon>Aythyinae</taxon>
        <taxon>Aythya</taxon>
    </lineage>
</organism>
<dbReference type="GO" id="GO:0007018">
    <property type="term" value="P:microtubule-based movement"/>
    <property type="evidence" value="ECO:0007669"/>
    <property type="project" value="UniProtKB-ARBA"/>
</dbReference>
<dbReference type="NCBIfam" id="TIGR00231">
    <property type="entry name" value="small_GTP"/>
    <property type="match status" value="1"/>
</dbReference>
<dbReference type="PRINTS" id="PR00449">
    <property type="entry name" value="RASTRNSFRMNG"/>
</dbReference>
<dbReference type="SMART" id="SM00173">
    <property type="entry name" value="RAS"/>
    <property type="match status" value="1"/>
</dbReference>
<dbReference type="SMART" id="SM00175">
    <property type="entry name" value="RAB"/>
    <property type="match status" value="1"/>
</dbReference>
<dbReference type="GO" id="GO:0003924">
    <property type="term" value="F:GTPase activity"/>
    <property type="evidence" value="ECO:0007669"/>
    <property type="project" value="InterPro"/>
</dbReference>